<keyword evidence="2" id="KW-0812">Transmembrane</keyword>
<evidence type="ECO:0000313" key="3">
    <source>
        <dbReference type="EMBL" id="GMN66616.1"/>
    </source>
</evidence>
<accession>A0AA88E611</accession>
<feature type="transmembrane region" description="Helical" evidence="2">
    <location>
        <begin position="147"/>
        <end position="165"/>
    </location>
</feature>
<dbReference type="AlphaFoldDB" id="A0AA88E611"/>
<evidence type="ECO:0000256" key="1">
    <source>
        <dbReference type="SAM" id="MobiDB-lite"/>
    </source>
</evidence>
<sequence>MARRSETRKKVGDLLRPYLPDLPFNGHQHNLLGMRLVREVIPTQNEPPIVHRDLRARAVPSRRDPTNMPSLLNVLGVLDEGRRRKNSPCQEYVAPLRVIKPPPPRRRRAPSAASHRAPSAACHRNPSAASRWPSRPMAVDGKEERRNSSIFVIIMFLMSLVSFLLNDCHFKRHLQV</sequence>
<keyword evidence="2" id="KW-1133">Transmembrane helix</keyword>
<evidence type="ECO:0000313" key="4">
    <source>
        <dbReference type="Proteomes" id="UP001187192"/>
    </source>
</evidence>
<feature type="region of interest" description="Disordered" evidence="1">
    <location>
        <begin position="99"/>
        <end position="140"/>
    </location>
</feature>
<dbReference type="EMBL" id="BTGU01000345">
    <property type="protein sequence ID" value="GMN66616.1"/>
    <property type="molecule type" value="Genomic_DNA"/>
</dbReference>
<proteinExistence type="predicted"/>
<dbReference type="Proteomes" id="UP001187192">
    <property type="component" value="Unassembled WGS sequence"/>
</dbReference>
<evidence type="ECO:0000256" key="2">
    <source>
        <dbReference type="SAM" id="Phobius"/>
    </source>
</evidence>
<protein>
    <submittedName>
        <fullName evidence="3">Uncharacterized protein</fullName>
    </submittedName>
</protein>
<feature type="compositionally biased region" description="Low complexity" evidence="1">
    <location>
        <begin position="110"/>
        <end position="124"/>
    </location>
</feature>
<reference evidence="3" key="1">
    <citation type="submission" date="2023-07" db="EMBL/GenBank/DDBJ databases">
        <title>draft genome sequence of fig (Ficus carica).</title>
        <authorList>
            <person name="Takahashi T."/>
            <person name="Nishimura K."/>
        </authorList>
    </citation>
    <scope>NUCLEOTIDE SEQUENCE</scope>
</reference>
<organism evidence="3 4">
    <name type="scientific">Ficus carica</name>
    <name type="common">Common fig</name>
    <dbReference type="NCBI Taxonomy" id="3494"/>
    <lineage>
        <taxon>Eukaryota</taxon>
        <taxon>Viridiplantae</taxon>
        <taxon>Streptophyta</taxon>
        <taxon>Embryophyta</taxon>
        <taxon>Tracheophyta</taxon>
        <taxon>Spermatophyta</taxon>
        <taxon>Magnoliopsida</taxon>
        <taxon>eudicotyledons</taxon>
        <taxon>Gunneridae</taxon>
        <taxon>Pentapetalae</taxon>
        <taxon>rosids</taxon>
        <taxon>fabids</taxon>
        <taxon>Rosales</taxon>
        <taxon>Moraceae</taxon>
        <taxon>Ficeae</taxon>
        <taxon>Ficus</taxon>
    </lineage>
</organism>
<gene>
    <name evidence="3" type="ORF">TIFTF001_035680</name>
</gene>
<name>A0AA88E611_FICCA</name>
<comment type="caution">
    <text evidence="3">The sequence shown here is derived from an EMBL/GenBank/DDBJ whole genome shotgun (WGS) entry which is preliminary data.</text>
</comment>
<keyword evidence="2" id="KW-0472">Membrane</keyword>
<keyword evidence="4" id="KW-1185">Reference proteome</keyword>